<keyword evidence="2" id="KW-0012">Acyltransferase</keyword>
<evidence type="ECO:0000313" key="5">
    <source>
        <dbReference type="EMBL" id="PNG05661.1"/>
    </source>
</evidence>
<evidence type="ECO:0000259" key="3">
    <source>
        <dbReference type="Pfam" id="PF08541"/>
    </source>
</evidence>
<dbReference type="PANTHER" id="PTHR34069">
    <property type="entry name" value="3-OXOACYL-[ACYL-CARRIER-PROTEIN] SYNTHASE 3"/>
    <property type="match status" value="1"/>
</dbReference>
<gene>
    <name evidence="5" type="ORF">CXK94_20080</name>
</gene>
<dbReference type="SUPFAM" id="SSF53901">
    <property type="entry name" value="Thiolase-like"/>
    <property type="match status" value="1"/>
</dbReference>
<dbReference type="Proteomes" id="UP000236023">
    <property type="component" value="Unassembled WGS sequence"/>
</dbReference>
<dbReference type="GO" id="GO:0044550">
    <property type="term" value="P:secondary metabolite biosynthetic process"/>
    <property type="evidence" value="ECO:0007669"/>
    <property type="project" value="TreeGrafter"/>
</dbReference>
<dbReference type="InterPro" id="IPR013751">
    <property type="entry name" value="ACP_syn_III_N"/>
</dbReference>
<comment type="caution">
    <text evidence="5">The sequence shown here is derived from an EMBL/GenBank/DDBJ whole genome shotgun (WGS) entry which is preliminary data.</text>
</comment>
<name>A0A2N8ST34_STUST</name>
<dbReference type="InterPro" id="IPR016039">
    <property type="entry name" value="Thiolase-like"/>
</dbReference>
<evidence type="ECO:0000256" key="2">
    <source>
        <dbReference type="ARBA" id="ARBA00023315"/>
    </source>
</evidence>
<dbReference type="PANTHER" id="PTHR34069:SF2">
    <property type="entry name" value="BETA-KETOACYL-[ACYL-CARRIER-PROTEIN] SYNTHASE III"/>
    <property type="match status" value="1"/>
</dbReference>
<dbReference type="Pfam" id="PF08541">
    <property type="entry name" value="ACP_syn_III_C"/>
    <property type="match status" value="1"/>
</dbReference>
<dbReference type="EMBL" id="POUT01000016">
    <property type="protein sequence ID" value="PNG05661.1"/>
    <property type="molecule type" value="Genomic_DNA"/>
</dbReference>
<proteinExistence type="predicted"/>
<dbReference type="Pfam" id="PF08545">
    <property type="entry name" value="ACP_syn_III"/>
    <property type="match status" value="1"/>
</dbReference>
<dbReference type="GO" id="GO:0006633">
    <property type="term" value="P:fatty acid biosynthetic process"/>
    <property type="evidence" value="ECO:0007669"/>
    <property type="project" value="InterPro"/>
</dbReference>
<dbReference type="InterPro" id="IPR013747">
    <property type="entry name" value="ACP_syn_III_C"/>
</dbReference>
<reference evidence="5 6" key="1">
    <citation type="submission" date="2018-01" db="EMBL/GenBank/DDBJ databases">
        <title>Denitrification phenotypes of diverse strains of Pseudomonas stutzeri.</title>
        <authorList>
            <person name="Milligan D.A."/>
            <person name="Bergaust L."/>
            <person name="Bakken L.R."/>
            <person name="Frostegard A."/>
        </authorList>
    </citation>
    <scope>NUCLEOTIDE SEQUENCE [LARGE SCALE GENOMIC DNA]</scope>
    <source>
        <strain evidence="5 6">24a75</strain>
    </source>
</reference>
<evidence type="ECO:0000259" key="4">
    <source>
        <dbReference type="Pfam" id="PF08545"/>
    </source>
</evidence>
<dbReference type="GO" id="GO:0004315">
    <property type="term" value="F:3-oxoacyl-[acyl-carrier-protein] synthase activity"/>
    <property type="evidence" value="ECO:0007669"/>
    <property type="project" value="InterPro"/>
</dbReference>
<evidence type="ECO:0000256" key="1">
    <source>
        <dbReference type="ARBA" id="ARBA00022679"/>
    </source>
</evidence>
<evidence type="ECO:0000313" key="6">
    <source>
        <dbReference type="Proteomes" id="UP000236023"/>
    </source>
</evidence>
<protein>
    <submittedName>
        <fullName evidence="5">Ketoacyl-ACP synthase III</fullName>
    </submittedName>
</protein>
<sequence length="320" mass="33766">MIGIKGIASYIPAGRIDNLVQAAFFDRDEAFVMAKIGTGTLALKDAAEETSDLCAAAVRNLLAKNPALRPDAIEALVVVTQNGDAEGLPHTSAIAQHKLGLPRHTACLDVSLGCSGFVYGLYVLKGLMEAANLKNGVLVTADPYSKIVDRSDRPTALLFGDAATATWIGEDPIWKLGPVRFGTDGGGAEHLVRKKGLFRMNGRAVLDFAGTRVVPQIEEVLQLAGLTLDTVDAILLHQGSATIIDLLVRNLGENGGKAIKDLCGVGNTVSSTIPLLLERYADAPNWRNLVISGFGVGLSWGSAVLVRNTCPAASNEEGRK</sequence>
<feature type="domain" description="Beta-ketoacyl-[acyl-carrier-protein] synthase III N-terminal" evidence="4">
    <location>
        <begin position="108"/>
        <end position="185"/>
    </location>
</feature>
<dbReference type="CDD" id="cd00830">
    <property type="entry name" value="KAS_III"/>
    <property type="match status" value="1"/>
</dbReference>
<feature type="domain" description="Beta-ketoacyl-[acyl-carrier-protein] synthase III C-terminal" evidence="3">
    <location>
        <begin position="221"/>
        <end position="305"/>
    </location>
</feature>
<keyword evidence="1" id="KW-0808">Transferase</keyword>
<dbReference type="AlphaFoldDB" id="A0A2N8ST34"/>
<organism evidence="5 6">
    <name type="scientific">Stutzerimonas stutzeri</name>
    <name type="common">Pseudomonas stutzeri</name>
    <dbReference type="NCBI Taxonomy" id="316"/>
    <lineage>
        <taxon>Bacteria</taxon>
        <taxon>Pseudomonadati</taxon>
        <taxon>Pseudomonadota</taxon>
        <taxon>Gammaproteobacteria</taxon>
        <taxon>Pseudomonadales</taxon>
        <taxon>Pseudomonadaceae</taxon>
        <taxon>Stutzerimonas</taxon>
    </lineage>
</organism>
<accession>A0A2N8ST34</accession>
<dbReference type="RefSeq" id="WP_102895623.1">
    <property type="nucleotide sequence ID" value="NZ_JAMOHU010000086.1"/>
</dbReference>
<dbReference type="Gene3D" id="3.40.47.10">
    <property type="match status" value="1"/>
</dbReference>